<dbReference type="GO" id="GO:0016020">
    <property type="term" value="C:membrane"/>
    <property type="evidence" value="ECO:0007669"/>
    <property type="project" value="UniProtKB-SubCell"/>
</dbReference>
<dbReference type="InterPro" id="IPR037185">
    <property type="entry name" value="EmrE-like"/>
</dbReference>
<evidence type="ECO:0000256" key="1">
    <source>
        <dbReference type="ARBA" id="ARBA00004141"/>
    </source>
</evidence>
<dbReference type="Ensembl" id="ENSGMOT00000032932.1">
    <property type="protein sequence ID" value="ENSGMOP00000059192.1"/>
    <property type="gene ID" value="ENSGMOG00000008437.2"/>
</dbReference>
<dbReference type="GO" id="GO:0015144">
    <property type="term" value="F:carbohydrate transmembrane transporter activity"/>
    <property type="evidence" value="ECO:0007669"/>
    <property type="project" value="InterPro"/>
</dbReference>
<feature type="transmembrane region" description="Helical" evidence="6">
    <location>
        <begin position="241"/>
        <end position="262"/>
    </location>
</feature>
<name>A0A8C5FT35_GADMO</name>
<feature type="transmembrane region" description="Helical" evidence="6">
    <location>
        <begin position="101"/>
        <end position="122"/>
    </location>
</feature>
<dbReference type="RefSeq" id="XP_030224516.1">
    <property type="nucleotide sequence ID" value="XM_030368656.1"/>
</dbReference>
<evidence type="ECO:0000313" key="8">
    <source>
        <dbReference type="Proteomes" id="UP000694546"/>
    </source>
</evidence>
<reference evidence="7" key="1">
    <citation type="submission" date="2025-08" db="UniProtKB">
        <authorList>
            <consortium name="Ensembl"/>
        </authorList>
    </citation>
    <scope>IDENTIFICATION</scope>
</reference>
<sequence>MTAKSPVSPSSGSRELVYGFLSLSLAVLLYGSYLVPMRRADPRDGMFFQWVMCAAVWSTAKLGDLLLGSPPAPPLALLGGVAWATGNMAVVPTVEAVGLGLCVLLSGSSSLLMGWASSRFGWFGVSPEEVSRPLLNYCGAGLCLVSGVIFFFVKTNVAAESADSSPLLPTNGGLCSGRGSSDARTGLKAVRPEIRRLIGFLLAVASGLLYGSSFVPVLYIKEHALLNGSAYHGASTHDVDYVYAQCSGVFLTSTVYFLIYCIVKRNRPHVLPSLVLPALLCGVMWTLGTFCWFLASSFLSAVVTFPILSAGYGLVAALWGSLVFKEVTGPANILVLALASAVVLAGSLLTAVSKI</sequence>
<evidence type="ECO:0000256" key="4">
    <source>
        <dbReference type="ARBA" id="ARBA00022989"/>
    </source>
</evidence>
<protein>
    <submittedName>
        <fullName evidence="7">Transmembrane protein 144</fullName>
    </submittedName>
</protein>
<organism evidence="7 8">
    <name type="scientific">Gadus morhua</name>
    <name type="common">Atlantic cod</name>
    <dbReference type="NCBI Taxonomy" id="8049"/>
    <lineage>
        <taxon>Eukaryota</taxon>
        <taxon>Metazoa</taxon>
        <taxon>Chordata</taxon>
        <taxon>Craniata</taxon>
        <taxon>Vertebrata</taxon>
        <taxon>Euteleostomi</taxon>
        <taxon>Actinopterygii</taxon>
        <taxon>Neopterygii</taxon>
        <taxon>Teleostei</taxon>
        <taxon>Neoteleostei</taxon>
        <taxon>Acanthomorphata</taxon>
        <taxon>Zeiogadaria</taxon>
        <taxon>Gadariae</taxon>
        <taxon>Gadiformes</taxon>
        <taxon>Gadoidei</taxon>
        <taxon>Gadidae</taxon>
        <taxon>Gadus</taxon>
    </lineage>
</organism>
<dbReference type="GeneID" id="115552496"/>
<dbReference type="PANTHER" id="PTHR16119:SF17">
    <property type="entry name" value="TRANSMEMBRANE PROTEIN 144"/>
    <property type="match status" value="1"/>
</dbReference>
<dbReference type="InterPro" id="IPR012435">
    <property type="entry name" value="TMEM144"/>
</dbReference>
<dbReference type="AlphaFoldDB" id="A0A8C5FT35"/>
<accession>A0A8C5FT35</accession>
<keyword evidence="5 6" id="KW-0472">Membrane</keyword>
<keyword evidence="8" id="KW-1185">Reference proteome</keyword>
<dbReference type="SUPFAM" id="SSF103481">
    <property type="entry name" value="Multidrug resistance efflux transporter EmrE"/>
    <property type="match status" value="1"/>
</dbReference>
<keyword evidence="3 6" id="KW-0812">Transmembrane</keyword>
<dbReference type="PANTHER" id="PTHR16119">
    <property type="entry name" value="TRANSMEMBRANE PROTEIN 144"/>
    <property type="match status" value="1"/>
</dbReference>
<dbReference type="InterPro" id="IPR010651">
    <property type="entry name" value="Sugar_transport"/>
</dbReference>
<evidence type="ECO:0000256" key="2">
    <source>
        <dbReference type="ARBA" id="ARBA00005731"/>
    </source>
</evidence>
<gene>
    <name evidence="7" type="primary">TMEM144</name>
</gene>
<comment type="subcellular location">
    <subcellularLocation>
        <location evidence="1">Membrane</location>
        <topology evidence="1">Multi-pass membrane protein</topology>
    </subcellularLocation>
</comment>
<dbReference type="OrthoDB" id="426527at2759"/>
<feature type="transmembrane region" description="Helical" evidence="6">
    <location>
        <begin position="274"/>
        <end position="295"/>
    </location>
</feature>
<dbReference type="GeneTree" id="ENSGT00390000012574"/>
<feature type="transmembrane region" description="Helical" evidence="6">
    <location>
        <begin position="197"/>
        <end position="221"/>
    </location>
</feature>
<evidence type="ECO:0000256" key="6">
    <source>
        <dbReference type="SAM" id="Phobius"/>
    </source>
</evidence>
<dbReference type="Proteomes" id="UP000694546">
    <property type="component" value="Chromosome 10"/>
</dbReference>
<dbReference type="Pfam" id="PF07857">
    <property type="entry name" value="TMEM144"/>
    <property type="match status" value="1"/>
</dbReference>
<proteinExistence type="inferred from homology"/>
<evidence type="ECO:0000313" key="7">
    <source>
        <dbReference type="Ensembl" id="ENSGMOP00000059192.1"/>
    </source>
</evidence>
<dbReference type="OMA" id="ICSFAPG"/>
<comment type="similarity">
    <text evidence="2">Belongs to the TMEM144 family.</text>
</comment>
<evidence type="ECO:0000256" key="5">
    <source>
        <dbReference type="ARBA" id="ARBA00023136"/>
    </source>
</evidence>
<reference evidence="7" key="2">
    <citation type="submission" date="2025-09" db="UniProtKB">
        <authorList>
            <consortium name="Ensembl"/>
        </authorList>
    </citation>
    <scope>IDENTIFICATION</scope>
</reference>
<feature type="transmembrane region" description="Helical" evidence="6">
    <location>
        <begin position="301"/>
        <end position="324"/>
    </location>
</feature>
<evidence type="ECO:0000256" key="3">
    <source>
        <dbReference type="ARBA" id="ARBA00022692"/>
    </source>
</evidence>
<keyword evidence="4 6" id="KW-1133">Transmembrane helix</keyword>
<feature type="transmembrane region" description="Helical" evidence="6">
    <location>
        <begin position="134"/>
        <end position="153"/>
    </location>
</feature>
<feature type="transmembrane region" description="Helical" evidence="6">
    <location>
        <begin position="16"/>
        <end position="35"/>
    </location>
</feature>
<feature type="transmembrane region" description="Helical" evidence="6">
    <location>
        <begin position="331"/>
        <end position="352"/>
    </location>
</feature>